<name>A0ABY5SKJ4_9MICO</name>
<evidence type="ECO:0000256" key="3">
    <source>
        <dbReference type="ARBA" id="ARBA00020129"/>
    </source>
</evidence>
<dbReference type="Gene3D" id="3.40.50.360">
    <property type="match status" value="1"/>
</dbReference>
<comment type="function">
    <text evidence="1 4">Probably involved in ribonucleotide reductase function.</text>
</comment>
<sequence>MLLVYYSSSSEFTHRFVGKLRHPGRRIPVLTKQETLRVDEPFVLMTPTYGAGRNQGAVPKQVIKFLNIEENRRHLIGVIGAGNTNFGEDYCRAAKKVAAKCQVPLMYRVELLGTPEDVDAVNLGLDKLCASSLKTAM</sequence>
<reference evidence="5" key="1">
    <citation type="submission" date="2022-03" db="EMBL/GenBank/DDBJ databases">
        <title>Brevibacterium spongiae sp. nov., isolated from marine sponge.</title>
        <authorList>
            <person name="Li Z."/>
            <person name="Zhang M."/>
        </authorList>
    </citation>
    <scope>NUCLEOTIDE SEQUENCE</scope>
    <source>
        <strain evidence="5">WHS-Z9</strain>
    </source>
</reference>
<dbReference type="SUPFAM" id="SSF52218">
    <property type="entry name" value="Flavoproteins"/>
    <property type="match status" value="1"/>
</dbReference>
<dbReference type="NCBIfam" id="TIGR00333">
    <property type="entry name" value="nrdI"/>
    <property type="match status" value="1"/>
</dbReference>
<dbReference type="InterPro" id="IPR029039">
    <property type="entry name" value="Flavoprotein-like_sf"/>
</dbReference>
<evidence type="ECO:0000313" key="6">
    <source>
        <dbReference type="Proteomes" id="UP001064879"/>
    </source>
</evidence>
<evidence type="ECO:0000256" key="4">
    <source>
        <dbReference type="HAMAP-Rule" id="MF_00128"/>
    </source>
</evidence>
<dbReference type="EMBL" id="CP093443">
    <property type="protein sequence ID" value="UVI35057.1"/>
    <property type="molecule type" value="Genomic_DNA"/>
</dbReference>
<dbReference type="PANTHER" id="PTHR37297">
    <property type="entry name" value="PROTEIN NRDI"/>
    <property type="match status" value="1"/>
</dbReference>
<dbReference type="PIRSF" id="PIRSF005087">
    <property type="entry name" value="NrdI"/>
    <property type="match status" value="1"/>
</dbReference>
<dbReference type="HAMAP" id="MF_00128">
    <property type="entry name" value="NrdI"/>
    <property type="match status" value="1"/>
</dbReference>
<dbReference type="Pfam" id="PF07972">
    <property type="entry name" value="Flavodoxin_NdrI"/>
    <property type="match status" value="1"/>
</dbReference>
<protein>
    <recommendedName>
        <fullName evidence="3 4">Protein NrdI</fullName>
    </recommendedName>
</protein>
<evidence type="ECO:0000256" key="2">
    <source>
        <dbReference type="ARBA" id="ARBA00009942"/>
    </source>
</evidence>
<keyword evidence="6" id="KW-1185">Reference proteome</keyword>
<evidence type="ECO:0000313" key="5">
    <source>
        <dbReference type="EMBL" id="UVI35057.1"/>
    </source>
</evidence>
<comment type="similarity">
    <text evidence="2 4">Belongs to the NrdI family.</text>
</comment>
<proteinExistence type="inferred from homology"/>
<dbReference type="InterPro" id="IPR020852">
    <property type="entry name" value="RNR_Ib_NrdI_bac"/>
</dbReference>
<accession>A0ABY5SKJ4</accession>
<organism evidence="5 6">
    <name type="scientific">Brevibacterium spongiae</name>
    <dbReference type="NCBI Taxonomy" id="2909672"/>
    <lineage>
        <taxon>Bacteria</taxon>
        <taxon>Bacillati</taxon>
        <taxon>Actinomycetota</taxon>
        <taxon>Actinomycetes</taxon>
        <taxon>Micrococcales</taxon>
        <taxon>Brevibacteriaceae</taxon>
        <taxon>Brevibacterium</taxon>
    </lineage>
</organism>
<dbReference type="InterPro" id="IPR004465">
    <property type="entry name" value="RNR_NrdI"/>
</dbReference>
<dbReference type="PANTHER" id="PTHR37297:SF1">
    <property type="entry name" value="PROTEIN NRDI"/>
    <property type="match status" value="1"/>
</dbReference>
<dbReference type="Proteomes" id="UP001064879">
    <property type="component" value="Chromosome"/>
</dbReference>
<dbReference type="RefSeq" id="WP_265417730.1">
    <property type="nucleotide sequence ID" value="NZ_CP093443.1"/>
</dbReference>
<evidence type="ECO:0000256" key="1">
    <source>
        <dbReference type="ARBA" id="ARBA00003999"/>
    </source>
</evidence>
<gene>
    <name evidence="4 5" type="primary">nrdI</name>
    <name evidence="5" type="ORF">L1F31_13150</name>
</gene>